<gene>
    <name evidence="1" type="ORF">H9867_01505</name>
</gene>
<accession>A0A9D1RWX9</accession>
<reference evidence="1" key="1">
    <citation type="journal article" date="2021" name="PeerJ">
        <title>Extensive microbial diversity within the chicken gut microbiome revealed by metagenomics and culture.</title>
        <authorList>
            <person name="Gilroy R."/>
            <person name="Ravi A."/>
            <person name="Getino M."/>
            <person name="Pursley I."/>
            <person name="Horton D.L."/>
            <person name="Alikhan N.F."/>
            <person name="Baker D."/>
            <person name="Gharbi K."/>
            <person name="Hall N."/>
            <person name="Watson M."/>
            <person name="Adriaenssens E.M."/>
            <person name="Foster-Nyarko E."/>
            <person name="Jarju S."/>
            <person name="Secka A."/>
            <person name="Antonio M."/>
            <person name="Oren A."/>
            <person name="Chaudhuri R.R."/>
            <person name="La Ragione R."/>
            <person name="Hildebrand F."/>
            <person name="Pallen M.J."/>
        </authorList>
    </citation>
    <scope>NUCLEOTIDE SEQUENCE</scope>
    <source>
        <strain evidence="1">4376</strain>
    </source>
</reference>
<proteinExistence type="predicted"/>
<protein>
    <submittedName>
        <fullName evidence="1">Uncharacterized protein</fullName>
    </submittedName>
</protein>
<sequence length="155" mass="17154">MTKCPHATTTRRDRKAAAVFRIGECNSAAAHAASLLRHPRSLARITPGWRAPSMSVAIGNQEITIHVTRRRISTIMWESIHGGPAPDQPLYLATLTAEFPRWMAPYARHVLDAVAAPAWSNREENTESPDGQIVQHLLLTQEQLHHATGPMREAA</sequence>
<name>A0A9D1RWX9_9CORY</name>
<comment type="caution">
    <text evidence="1">The sequence shown here is derived from an EMBL/GenBank/DDBJ whole genome shotgun (WGS) entry which is preliminary data.</text>
</comment>
<dbReference type="AlphaFoldDB" id="A0A9D1RWX9"/>
<dbReference type="EMBL" id="DXFZ01000020">
    <property type="protein sequence ID" value="HIW95155.1"/>
    <property type="molecule type" value="Genomic_DNA"/>
</dbReference>
<evidence type="ECO:0000313" key="2">
    <source>
        <dbReference type="Proteomes" id="UP000824189"/>
    </source>
</evidence>
<reference evidence="1" key="2">
    <citation type="submission" date="2021-04" db="EMBL/GenBank/DDBJ databases">
        <authorList>
            <person name="Gilroy R."/>
        </authorList>
    </citation>
    <scope>NUCLEOTIDE SEQUENCE</scope>
    <source>
        <strain evidence="1">4376</strain>
    </source>
</reference>
<dbReference type="Proteomes" id="UP000824189">
    <property type="component" value="Unassembled WGS sequence"/>
</dbReference>
<organism evidence="1 2">
    <name type="scientific">Candidatus Corynebacterium gallistercoris</name>
    <dbReference type="NCBI Taxonomy" id="2838530"/>
    <lineage>
        <taxon>Bacteria</taxon>
        <taxon>Bacillati</taxon>
        <taxon>Actinomycetota</taxon>
        <taxon>Actinomycetes</taxon>
        <taxon>Mycobacteriales</taxon>
        <taxon>Corynebacteriaceae</taxon>
        <taxon>Corynebacterium</taxon>
    </lineage>
</organism>
<evidence type="ECO:0000313" key="1">
    <source>
        <dbReference type="EMBL" id="HIW95155.1"/>
    </source>
</evidence>